<comment type="caution">
    <text evidence="9">The sequence shown here is derived from an EMBL/GenBank/DDBJ whole genome shotgun (WGS) entry which is preliminary data.</text>
</comment>
<protein>
    <recommendedName>
        <fullName evidence="8">ABC3 transporter permease C-terminal domain-containing protein</fullName>
    </recommendedName>
</protein>
<keyword evidence="3 7" id="KW-0812">Transmembrane</keyword>
<keyword evidence="10" id="KW-1185">Reference proteome</keyword>
<sequence>MNTLNRVLNQIKAYPFTFFILVFSISLSIGLITTTLYSINKAVEIERYLDKYQINNKISFSLDFEKQVDMKAIIKAFSTMSVTSNLLINSLSVETDLGMVNPMIEYWKADEYNKFPLLEGEAIRKSSLDRGDKLCMVGRAFIPYIIKENGKQYVKIDHEKYEITGIIGTDKGNSPYLDHKIVMPITSLTERAESKLQSQKSIPVILYGDQTRLLKDYDTVKNQVSIFKVNNADFSSLQGSSPYTYLGNLGNQITFIITVYVLALINAVNIAVYWIKERRVEIAIKKAFGISNSTIAFSFYSEMLVVFLFSSLLVCIVQIWMSPIIEQWIGYPYKVTLTDIINHAAFVFITSLLVVIIPLISSRNIQPVELMRKV</sequence>
<dbReference type="InterPro" id="IPR050250">
    <property type="entry name" value="Macrolide_Exporter_MacB"/>
</dbReference>
<dbReference type="Pfam" id="PF02687">
    <property type="entry name" value="FtsX"/>
    <property type="match status" value="1"/>
</dbReference>
<evidence type="ECO:0000259" key="8">
    <source>
        <dbReference type="Pfam" id="PF02687"/>
    </source>
</evidence>
<dbReference type="GO" id="GO:0022857">
    <property type="term" value="F:transmembrane transporter activity"/>
    <property type="evidence" value="ECO:0007669"/>
    <property type="project" value="TreeGrafter"/>
</dbReference>
<accession>A0A081NZD8</accession>
<dbReference type="Proteomes" id="UP000028123">
    <property type="component" value="Unassembled WGS sequence"/>
</dbReference>
<feature type="transmembrane region" description="Helical" evidence="7">
    <location>
        <begin position="253"/>
        <end position="275"/>
    </location>
</feature>
<proteinExistence type="inferred from homology"/>
<dbReference type="AlphaFoldDB" id="A0A081NZD8"/>
<feature type="domain" description="ABC3 transporter permease C-terminal" evidence="8">
    <location>
        <begin position="254"/>
        <end position="367"/>
    </location>
</feature>
<evidence type="ECO:0000256" key="1">
    <source>
        <dbReference type="ARBA" id="ARBA00004651"/>
    </source>
</evidence>
<gene>
    <name evidence="9" type="ORF">ET33_12295</name>
</gene>
<dbReference type="OrthoDB" id="9770036at2"/>
<keyword evidence="4 7" id="KW-1133">Transmembrane helix</keyword>
<keyword evidence="5 7" id="KW-0472">Membrane</keyword>
<evidence type="ECO:0000313" key="9">
    <source>
        <dbReference type="EMBL" id="KEQ23811.1"/>
    </source>
</evidence>
<dbReference type="InterPro" id="IPR003838">
    <property type="entry name" value="ABC3_permease_C"/>
</dbReference>
<dbReference type="GO" id="GO:0005886">
    <property type="term" value="C:plasma membrane"/>
    <property type="evidence" value="ECO:0007669"/>
    <property type="project" value="UniProtKB-SubCell"/>
</dbReference>
<evidence type="ECO:0000256" key="2">
    <source>
        <dbReference type="ARBA" id="ARBA00022475"/>
    </source>
</evidence>
<dbReference type="EMBL" id="JNVM01000019">
    <property type="protein sequence ID" value="KEQ23811.1"/>
    <property type="molecule type" value="Genomic_DNA"/>
</dbReference>
<evidence type="ECO:0000256" key="3">
    <source>
        <dbReference type="ARBA" id="ARBA00022692"/>
    </source>
</evidence>
<dbReference type="RefSeq" id="WP_036687297.1">
    <property type="nucleotide sequence ID" value="NZ_JNVM01000019.1"/>
</dbReference>
<dbReference type="PANTHER" id="PTHR30572">
    <property type="entry name" value="MEMBRANE COMPONENT OF TRANSPORTER-RELATED"/>
    <property type="match status" value="1"/>
</dbReference>
<name>A0A081NZD8_9BACL</name>
<feature type="transmembrane region" description="Helical" evidence="7">
    <location>
        <begin position="295"/>
        <end position="320"/>
    </location>
</feature>
<evidence type="ECO:0000313" key="10">
    <source>
        <dbReference type="Proteomes" id="UP000028123"/>
    </source>
</evidence>
<evidence type="ECO:0000256" key="7">
    <source>
        <dbReference type="SAM" id="Phobius"/>
    </source>
</evidence>
<reference evidence="9 10" key="1">
    <citation type="submission" date="2014-06" db="EMBL/GenBank/DDBJ databases">
        <title>Draft genome sequence of Paenibacillus sp. MSt1.</title>
        <authorList>
            <person name="Aw Y.K."/>
            <person name="Ong K.S."/>
            <person name="Gan H.M."/>
            <person name="Lee S.M."/>
        </authorList>
    </citation>
    <scope>NUCLEOTIDE SEQUENCE [LARGE SCALE GENOMIC DNA]</scope>
    <source>
        <strain evidence="9 10">MSt1</strain>
    </source>
</reference>
<evidence type="ECO:0000256" key="5">
    <source>
        <dbReference type="ARBA" id="ARBA00023136"/>
    </source>
</evidence>
<organism evidence="9 10">
    <name type="scientific">Paenibacillus tyrfis</name>
    <dbReference type="NCBI Taxonomy" id="1501230"/>
    <lineage>
        <taxon>Bacteria</taxon>
        <taxon>Bacillati</taxon>
        <taxon>Bacillota</taxon>
        <taxon>Bacilli</taxon>
        <taxon>Bacillales</taxon>
        <taxon>Paenibacillaceae</taxon>
        <taxon>Paenibacillus</taxon>
    </lineage>
</organism>
<dbReference type="PANTHER" id="PTHR30572:SF4">
    <property type="entry name" value="ABC TRANSPORTER PERMEASE YTRF"/>
    <property type="match status" value="1"/>
</dbReference>
<dbReference type="eggNOG" id="COG0577">
    <property type="taxonomic scope" value="Bacteria"/>
</dbReference>
<keyword evidence="2" id="KW-1003">Cell membrane</keyword>
<comment type="similarity">
    <text evidence="6">Belongs to the ABC-4 integral membrane protein family.</text>
</comment>
<evidence type="ECO:0000256" key="4">
    <source>
        <dbReference type="ARBA" id="ARBA00022989"/>
    </source>
</evidence>
<feature type="transmembrane region" description="Helical" evidence="7">
    <location>
        <begin position="16"/>
        <end position="39"/>
    </location>
</feature>
<comment type="subcellular location">
    <subcellularLocation>
        <location evidence="1">Cell membrane</location>
        <topology evidence="1">Multi-pass membrane protein</topology>
    </subcellularLocation>
</comment>
<feature type="transmembrane region" description="Helical" evidence="7">
    <location>
        <begin position="340"/>
        <end position="361"/>
    </location>
</feature>
<evidence type="ECO:0000256" key="6">
    <source>
        <dbReference type="ARBA" id="ARBA00038076"/>
    </source>
</evidence>